<keyword evidence="2" id="KW-0560">Oxidoreductase</keyword>
<dbReference type="Pfam" id="PF00890">
    <property type="entry name" value="FAD_binding_2"/>
    <property type="match status" value="1"/>
</dbReference>
<protein>
    <submittedName>
        <fullName evidence="4">FAD-binding protein</fullName>
    </submittedName>
</protein>
<evidence type="ECO:0000256" key="1">
    <source>
        <dbReference type="ARBA" id="ARBA00022630"/>
    </source>
</evidence>
<reference evidence="4 5" key="1">
    <citation type="submission" date="2024-06" db="EMBL/GenBank/DDBJ databases">
        <title>The Natural Products Discovery Center: Release of the First 8490 Sequenced Strains for Exploring Actinobacteria Biosynthetic Diversity.</title>
        <authorList>
            <person name="Kalkreuter E."/>
            <person name="Kautsar S.A."/>
            <person name="Yang D."/>
            <person name="Bader C.D."/>
            <person name="Teijaro C.N."/>
            <person name="Fluegel L."/>
            <person name="Davis C.M."/>
            <person name="Simpson J.R."/>
            <person name="Lauterbach L."/>
            <person name="Steele A.D."/>
            <person name="Gui C."/>
            <person name="Meng S."/>
            <person name="Li G."/>
            <person name="Viehrig K."/>
            <person name="Ye F."/>
            <person name="Su P."/>
            <person name="Kiefer A.F."/>
            <person name="Nichols A."/>
            <person name="Cepeda A.J."/>
            <person name="Yan W."/>
            <person name="Fan B."/>
            <person name="Jiang Y."/>
            <person name="Adhikari A."/>
            <person name="Zheng C.-J."/>
            <person name="Schuster L."/>
            <person name="Cowan T.M."/>
            <person name="Smanski M.J."/>
            <person name="Chevrette M.G."/>
            <person name="De Carvalho L.P.S."/>
            <person name="Shen B."/>
        </authorList>
    </citation>
    <scope>NUCLEOTIDE SEQUENCE [LARGE SCALE GENOMIC DNA]</scope>
    <source>
        <strain evidence="4 5">NPDC000634</strain>
    </source>
</reference>
<comment type="caution">
    <text evidence="4">The sequence shown here is derived from an EMBL/GenBank/DDBJ whole genome shotgun (WGS) entry which is preliminary data.</text>
</comment>
<dbReference type="InterPro" id="IPR036188">
    <property type="entry name" value="FAD/NAD-bd_sf"/>
</dbReference>
<dbReference type="RefSeq" id="WP_086725092.1">
    <property type="nucleotide sequence ID" value="NZ_MUBM01000081.1"/>
</dbReference>
<keyword evidence="5" id="KW-1185">Reference proteome</keyword>
<evidence type="ECO:0000313" key="5">
    <source>
        <dbReference type="Proteomes" id="UP001458415"/>
    </source>
</evidence>
<dbReference type="EMBL" id="JBEPCU010000011">
    <property type="protein sequence ID" value="MER6975823.1"/>
    <property type="molecule type" value="Genomic_DNA"/>
</dbReference>
<feature type="domain" description="FAD-dependent oxidoreductase 2 FAD-binding" evidence="3">
    <location>
        <begin position="21"/>
        <end position="69"/>
    </location>
</feature>
<dbReference type="Gene3D" id="3.50.50.60">
    <property type="entry name" value="FAD/NAD(P)-binding domain"/>
    <property type="match status" value="1"/>
</dbReference>
<dbReference type="InterPro" id="IPR003953">
    <property type="entry name" value="FAD-dep_OxRdtase_2_FAD-bd"/>
</dbReference>
<accession>A0ABV1VV62</accession>
<gene>
    <name evidence="4" type="ORF">ABT317_01835</name>
</gene>
<keyword evidence="1" id="KW-0285">Flavoprotein</keyword>
<dbReference type="Proteomes" id="UP001458415">
    <property type="component" value="Unassembled WGS sequence"/>
</dbReference>
<proteinExistence type="predicted"/>
<evidence type="ECO:0000313" key="4">
    <source>
        <dbReference type="EMBL" id="MER6975823.1"/>
    </source>
</evidence>
<sequence>MLGLPADELNATIKRWKELRALGTKGGPRTTVDCEVLDVDDAVIPGLWAVGNAMAAPTGMVYGGAGGTLGPAIVFGYRCGLSAAGAPLGSAV</sequence>
<name>A0ABV1VV62_9ACTN</name>
<evidence type="ECO:0000259" key="3">
    <source>
        <dbReference type="Pfam" id="PF00890"/>
    </source>
</evidence>
<evidence type="ECO:0000256" key="2">
    <source>
        <dbReference type="ARBA" id="ARBA00023002"/>
    </source>
</evidence>
<organism evidence="4 5">
    <name type="scientific">Streptomyces carpinensis</name>
    <dbReference type="NCBI Taxonomy" id="66369"/>
    <lineage>
        <taxon>Bacteria</taxon>
        <taxon>Bacillati</taxon>
        <taxon>Actinomycetota</taxon>
        <taxon>Actinomycetes</taxon>
        <taxon>Kitasatosporales</taxon>
        <taxon>Streptomycetaceae</taxon>
        <taxon>Streptomyces</taxon>
    </lineage>
</organism>
<dbReference type="SUPFAM" id="SSF51905">
    <property type="entry name" value="FAD/NAD(P)-binding domain"/>
    <property type="match status" value="1"/>
</dbReference>